<feature type="domain" description="Spore germination protein N-terminal" evidence="9">
    <location>
        <begin position="38"/>
        <end position="212"/>
    </location>
</feature>
<dbReference type="Pfam" id="PF25198">
    <property type="entry name" value="Spore_GerAC_N"/>
    <property type="match status" value="1"/>
</dbReference>
<dbReference type="InterPro" id="IPR038501">
    <property type="entry name" value="Spore_GerAC_C_sf"/>
</dbReference>
<dbReference type="Gene3D" id="6.20.190.10">
    <property type="entry name" value="Nutrient germinant receptor protein C, domain 1"/>
    <property type="match status" value="1"/>
</dbReference>
<dbReference type="NCBIfam" id="TIGR02887">
    <property type="entry name" value="spore_ger_x_C"/>
    <property type="match status" value="1"/>
</dbReference>
<evidence type="ECO:0000256" key="3">
    <source>
        <dbReference type="ARBA" id="ARBA00022544"/>
    </source>
</evidence>
<dbReference type="InterPro" id="IPR046953">
    <property type="entry name" value="Spore_GerAC-like_C"/>
</dbReference>
<dbReference type="InterPro" id="IPR008844">
    <property type="entry name" value="Spore_GerAC-like"/>
</dbReference>
<dbReference type="InterPro" id="IPR057336">
    <property type="entry name" value="GerAC_N"/>
</dbReference>
<evidence type="ECO:0000313" key="11">
    <source>
        <dbReference type="Proteomes" id="UP001549363"/>
    </source>
</evidence>
<evidence type="ECO:0000256" key="5">
    <source>
        <dbReference type="ARBA" id="ARBA00023136"/>
    </source>
</evidence>
<keyword evidence="11" id="KW-1185">Reference proteome</keyword>
<evidence type="ECO:0000313" key="10">
    <source>
        <dbReference type="EMBL" id="MET4561204.1"/>
    </source>
</evidence>
<name>A0ABV2PK66_9BACI</name>
<keyword evidence="4" id="KW-0732">Signal</keyword>
<reference evidence="10 11" key="1">
    <citation type="submission" date="2024-06" db="EMBL/GenBank/DDBJ databases">
        <title>Sorghum-associated microbial communities from plants grown in Nebraska, USA.</title>
        <authorList>
            <person name="Schachtman D."/>
        </authorList>
    </citation>
    <scope>NUCLEOTIDE SEQUENCE [LARGE SCALE GENOMIC DNA]</scope>
    <source>
        <strain evidence="10 11">736</strain>
    </source>
</reference>
<dbReference type="PANTHER" id="PTHR35789">
    <property type="entry name" value="SPORE GERMINATION PROTEIN B3"/>
    <property type="match status" value="1"/>
</dbReference>
<organism evidence="10 11">
    <name type="scientific">Lysinibacillus parviboronicapiens</name>
    <dbReference type="NCBI Taxonomy" id="436516"/>
    <lineage>
        <taxon>Bacteria</taxon>
        <taxon>Bacillati</taxon>
        <taxon>Bacillota</taxon>
        <taxon>Bacilli</taxon>
        <taxon>Bacillales</taxon>
        <taxon>Bacillaceae</taxon>
        <taxon>Lysinibacillus</taxon>
    </lineage>
</organism>
<evidence type="ECO:0000256" key="4">
    <source>
        <dbReference type="ARBA" id="ARBA00022729"/>
    </source>
</evidence>
<keyword evidence="3" id="KW-0309">Germination</keyword>
<dbReference type="Gene3D" id="3.30.300.210">
    <property type="entry name" value="Nutrient germinant receptor protein C, domain 3"/>
    <property type="match status" value="1"/>
</dbReference>
<evidence type="ECO:0000259" key="9">
    <source>
        <dbReference type="Pfam" id="PF25198"/>
    </source>
</evidence>
<keyword evidence="5" id="KW-0472">Membrane</keyword>
<evidence type="ECO:0000259" key="8">
    <source>
        <dbReference type="Pfam" id="PF05504"/>
    </source>
</evidence>
<dbReference type="EMBL" id="JBEPSB010000009">
    <property type="protein sequence ID" value="MET4561204.1"/>
    <property type="molecule type" value="Genomic_DNA"/>
</dbReference>
<gene>
    <name evidence="10" type="ORF">ABIA69_002349</name>
</gene>
<evidence type="ECO:0000256" key="6">
    <source>
        <dbReference type="ARBA" id="ARBA00023139"/>
    </source>
</evidence>
<comment type="subcellular location">
    <subcellularLocation>
        <location evidence="1">Membrane</location>
        <topology evidence="1">Lipid-anchor</topology>
    </subcellularLocation>
</comment>
<feature type="domain" description="Spore germination GerAC-like C-terminal" evidence="8">
    <location>
        <begin position="238"/>
        <end position="398"/>
    </location>
</feature>
<protein>
    <submittedName>
        <fullName evidence="10">Spore germination protein KC</fullName>
    </submittedName>
</protein>
<keyword evidence="6" id="KW-0564">Palmitate</keyword>
<dbReference type="Pfam" id="PF05504">
    <property type="entry name" value="Spore_GerAC"/>
    <property type="match status" value="1"/>
</dbReference>
<comment type="similarity">
    <text evidence="2">Belongs to the GerABKC lipoprotein family.</text>
</comment>
<dbReference type="PROSITE" id="PS51257">
    <property type="entry name" value="PROKAR_LIPOPROTEIN"/>
    <property type="match status" value="1"/>
</dbReference>
<proteinExistence type="inferred from homology"/>
<dbReference type="PANTHER" id="PTHR35789:SF1">
    <property type="entry name" value="SPORE GERMINATION PROTEIN B3"/>
    <property type="match status" value="1"/>
</dbReference>
<accession>A0ABV2PK66</accession>
<sequence length="410" mass="45564">MKWYNVPEVKLEVAEIKKSSTFLLLLFISLILSGCWSKKELNELAIVVAAGVDKIDDEYEVSVQVVAPGEISSNKPSSGRSPVVTYHAKGKSVFEAIRRLTTVTPRKAYFAHLQVVVIGEKLATEGIDQTVDLLARDPETRNDFDVIVSYQSSAKEVLNVLTPIEKIPANKMINSLGGTEKAWGSTVSVNIEDLVTILGDKEKSAVLSVIEIQGDTQLGMDKVNVERIKTPTLLKYAGLAIFKQDKLIGLLTEEESRSFNFLNDNIKSTVEVISCPKEGKLTTEITKSTTKIKGKFKNNTPKINVQIDIDQNVGEVECAIDLTENKSIAYINKKTAELIKVQIEEALMTIQKNYQADIVGFGEVLYREDYKAWKNIKDDWSSIFPELEIKVEVNVNTSGLGTMTNLKLKE</sequence>
<keyword evidence="7" id="KW-0449">Lipoprotein</keyword>
<dbReference type="Proteomes" id="UP001549363">
    <property type="component" value="Unassembled WGS sequence"/>
</dbReference>
<evidence type="ECO:0000256" key="1">
    <source>
        <dbReference type="ARBA" id="ARBA00004635"/>
    </source>
</evidence>
<evidence type="ECO:0000256" key="7">
    <source>
        <dbReference type="ARBA" id="ARBA00023288"/>
    </source>
</evidence>
<comment type="caution">
    <text evidence="10">The sequence shown here is derived from an EMBL/GenBank/DDBJ whole genome shotgun (WGS) entry which is preliminary data.</text>
</comment>
<evidence type="ECO:0000256" key="2">
    <source>
        <dbReference type="ARBA" id="ARBA00007886"/>
    </source>
</evidence>